<dbReference type="PANTHER" id="PTHR43019:SF23">
    <property type="entry name" value="PROTEASE DO-LIKE 5, CHLOROPLASTIC"/>
    <property type="match status" value="1"/>
</dbReference>
<comment type="caution">
    <text evidence="6">The sequence shown here is derived from an EMBL/GenBank/DDBJ whole genome shotgun (WGS) entry which is preliminary data.</text>
</comment>
<feature type="transmembrane region" description="Helical" evidence="5">
    <location>
        <begin position="6"/>
        <end position="25"/>
    </location>
</feature>
<keyword evidence="4 5" id="KW-0472">Membrane</keyword>
<accession>A0A0B2A5S7</accession>
<feature type="transmembrane region" description="Helical" evidence="5">
    <location>
        <begin position="96"/>
        <end position="118"/>
    </location>
</feature>
<reference evidence="6 7" key="1">
    <citation type="submission" date="2014-11" db="EMBL/GenBank/DDBJ databases">
        <title>Genome sequence of Microbacterium mangrovi MUSC 115(T).</title>
        <authorList>
            <person name="Lee L.-H."/>
        </authorList>
    </citation>
    <scope>NUCLEOTIDE SEQUENCE [LARGE SCALE GENOMIC DNA]</scope>
    <source>
        <strain evidence="6 7">MUSC 115</strain>
    </source>
</reference>
<keyword evidence="2 5" id="KW-0812">Transmembrane</keyword>
<sequence>MLIVDLLLIAILVLAVLGGATRGLVASIGALVGLVIGGIAAYWLSPLLGALVAEPVWRAVVIAGSAIGLLIIGTSLGSAVGMTLRRGVDRAAPLRVVDRILGGAVSLVIAALAVSLVGTTIATTGIPTVSSAVASSRVLQTIDDLIPSPVQAGIAQLRGAVVAGGIPSLGTLLQPQPVAPQRPVNLSDPDIQRASTSIARISGTAYACGESLTGTGFAVRSDEIVTNAHVVAGVDAPVVELPGRGALDGKVVYFDPENDIAVIRVPGMGATPLRVSSTLGAGSAAVVAGYPYGGPFTTVDAAVESVGSVRVPNIYSSREVLRDIYALQAVVRPGDSGGPLLTGSGTVAGITFARDEKNADRGYAMTSTMLTPVISKAASSTAPVSTGHCTTG</sequence>
<keyword evidence="3 5" id="KW-1133">Transmembrane helix</keyword>
<proteinExistence type="predicted"/>
<dbReference type="InterPro" id="IPR043504">
    <property type="entry name" value="Peptidase_S1_PA_chymotrypsin"/>
</dbReference>
<dbReference type="Pfam" id="PF02674">
    <property type="entry name" value="Colicin_V"/>
    <property type="match status" value="1"/>
</dbReference>
<dbReference type="OrthoDB" id="9766361at2"/>
<evidence type="ECO:0000313" key="6">
    <source>
        <dbReference type="EMBL" id="KHK98440.1"/>
    </source>
</evidence>
<protein>
    <submittedName>
        <fullName evidence="6">Colicin V production protein</fullName>
    </submittedName>
</protein>
<feature type="transmembrane region" description="Helical" evidence="5">
    <location>
        <begin position="32"/>
        <end position="53"/>
    </location>
</feature>
<dbReference type="Gene3D" id="2.40.10.10">
    <property type="entry name" value="Trypsin-like serine proteases"/>
    <property type="match status" value="2"/>
</dbReference>
<dbReference type="PRINTS" id="PR00834">
    <property type="entry name" value="PROTEASES2C"/>
</dbReference>
<dbReference type="RefSeq" id="WP_039396948.1">
    <property type="nucleotide sequence ID" value="NZ_JTDK01000006.1"/>
</dbReference>
<dbReference type="Pfam" id="PF13365">
    <property type="entry name" value="Trypsin_2"/>
    <property type="match status" value="1"/>
</dbReference>
<dbReference type="EMBL" id="JTDK01000006">
    <property type="protein sequence ID" value="KHK98440.1"/>
    <property type="molecule type" value="Genomic_DNA"/>
</dbReference>
<dbReference type="SUPFAM" id="SSF50494">
    <property type="entry name" value="Trypsin-like serine proteases"/>
    <property type="match status" value="1"/>
</dbReference>
<dbReference type="InterPro" id="IPR003825">
    <property type="entry name" value="Colicin-V_CvpA"/>
</dbReference>
<evidence type="ECO:0000256" key="1">
    <source>
        <dbReference type="ARBA" id="ARBA00004141"/>
    </source>
</evidence>
<dbReference type="GO" id="GO:0004252">
    <property type="term" value="F:serine-type endopeptidase activity"/>
    <property type="evidence" value="ECO:0007669"/>
    <property type="project" value="InterPro"/>
</dbReference>
<dbReference type="InterPro" id="IPR001940">
    <property type="entry name" value="Peptidase_S1C"/>
</dbReference>
<comment type="subcellular location">
    <subcellularLocation>
        <location evidence="1">Membrane</location>
        <topology evidence="1">Multi-pass membrane protein</topology>
    </subcellularLocation>
</comment>
<evidence type="ECO:0000256" key="2">
    <source>
        <dbReference type="ARBA" id="ARBA00022692"/>
    </source>
</evidence>
<dbReference type="Proteomes" id="UP000031030">
    <property type="component" value="Unassembled WGS sequence"/>
</dbReference>
<evidence type="ECO:0000256" key="4">
    <source>
        <dbReference type="ARBA" id="ARBA00023136"/>
    </source>
</evidence>
<organism evidence="6 7">
    <name type="scientific">Microbacterium mangrovi</name>
    <dbReference type="NCBI Taxonomy" id="1348253"/>
    <lineage>
        <taxon>Bacteria</taxon>
        <taxon>Bacillati</taxon>
        <taxon>Actinomycetota</taxon>
        <taxon>Actinomycetes</taxon>
        <taxon>Micrococcales</taxon>
        <taxon>Microbacteriaceae</taxon>
        <taxon>Microbacterium</taxon>
    </lineage>
</organism>
<dbReference type="NCBIfam" id="NF033740">
    <property type="entry name" value="MarP_fam_protase"/>
    <property type="match status" value="1"/>
</dbReference>
<evidence type="ECO:0000313" key="7">
    <source>
        <dbReference type="Proteomes" id="UP000031030"/>
    </source>
</evidence>
<keyword evidence="7" id="KW-1185">Reference proteome</keyword>
<feature type="transmembrane region" description="Helical" evidence="5">
    <location>
        <begin position="59"/>
        <end position="84"/>
    </location>
</feature>
<dbReference type="AlphaFoldDB" id="A0A0B2A5S7"/>
<name>A0A0B2A5S7_9MICO</name>
<dbReference type="STRING" id="1348253.LK09_05425"/>
<dbReference type="GO" id="GO:0006508">
    <property type="term" value="P:proteolysis"/>
    <property type="evidence" value="ECO:0007669"/>
    <property type="project" value="InterPro"/>
</dbReference>
<dbReference type="InterPro" id="IPR009003">
    <property type="entry name" value="Peptidase_S1_PA"/>
</dbReference>
<dbReference type="InterPro" id="IPR047680">
    <property type="entry name" value="MarP-like"/>
</dbReference>
<evidence type="ECO:0000256" key="5">
    <source>
        <dbReference type="SAM" id="Phobius"/>
    </source>
</evidence>
<dbReference type="GO" id="GO:0016020">
    <property type="term" value="C:membrane"/>
    <property type="evidence" value="ECO:0007669"/>
    <property type="project" value="UniProtKB-SubCell"/>
</dbReference>
<gene>
    <name evidence="6" type="ORF">LK09_05425</name>
</gene>
<dbReference type="PANTHER" id="PTHR43019">
    <property type="entry name" value="SERINE ENDOPROTEASE DEGS"/>
    <property type="match status" value="1"/>
</dbReference>
<evidence type="ECO:0000256" key="3">
    <source>
        <dbReference type="ARBA" id="ARBA00022989"/>
    </source>
</evidence>
<dbReference type="GO" id="GO:0009403">
    <property type="term" value="P:toxin biosynthetic process"/>
    <property type="evidence" value="ECO:0007669"/>
    <property type="project" value="InterPro"/>
</dbReference>